<feature type="region of interest" description="Disordered" evidence="1">
    <location>
        <begin position="201"/>
        <end position="228"/>
    </location>
</feature>
<evidence type="ECO:0000256" key="1">
    <source>
        <dbReference type="SAM" id="MobiDB-lite"/>
    </source>
</evidence>
<evidence type="ECO:0000313" key="3">
    <source>
        <dbReference type="Proteomes" id="UP000322634"/>
    </source>
</evidence>
<name>A0A5D0TSN6_9ACTN</name>
<organism evidence="2 3">
    <name type="scientific">Actinomadura syzygii</name>
    <dbReference type="NCBI Taxonomy" id="1427538"/>
    <lineage>
        <taxon>Bacteria</taxon>
        <taxon>Bacillati</taxon>
        <taxon>Actinomycetota</taxon>
        <taxon>Actinomycetes</taxon>
        <taxon>Streptosporangiales</taxon>
        <taxon>Thermomonosporaceae</taxon>
        <taxon>Actinomadura</taxon>
    </lineage>
</organism>
<evidence type="ECO:0000313" key="2">
    <source>
        <dbReference type="EMBL" id="TYC08724.1"/>
    </source>
</evidence>
<dbReference type="Proteomes" id="UP000322634">
    <property type="component" value="Unassembled WGS sequence"/>
</dbReference>
<dbReference type="RefSeq" id="WP_148355140.1">
    <property type="nucleotide sequence ID" value="NZ_JBHSBF010000026.1"/>
</dbReference>
<proteinExistence type="predicted"/>
<feature type="compositionally biased region" description="Low complexity" evidence="1">
    <location>
        <begin position="201"/>
        <end position="218"/>
    </location>
</feature>
<sequence>MPHSLLQIRGRYEALTSRALNVRTVEGPRAREEYDPDEYGVLDDEPLTAEEWAAVLAFGRAIARYYDRPATIDGAVRAGMSRRQVADALGEDTGRARALYRVWVAGQRQLNADQPGGTLGMTADQYAEAIALTPAPDPDDPGAAQDDRAAAVRELEAARGDRRAAEERTAVLGARAVQVPVRRTAEVAGISPDTVQRWTQAAAAGASGPSHARTLEPLPGEPLPGEPGAVIALDDARVVALARARQQLGSAGSDLPQPVPQPDAADWLRSVWRAAGHRAARPPASTSVTRRPAVGSRWLVAPRRGGPVLSRAIVHDAPKTASACVRHSVIPDPGRR</sequence>
<dbReference type="EMBL" id="VSFF01000016">
    <property type="protein sequence ID" value="TYC08724.1"/>
    <property type="molecule type" value="Genomic_DNA"/>
</dbReference>
<reference evidence="2 3" key="1">
    <citation type="submission" date="2019-08" db="EMBL/GenBank/DDBJ databases">
        <title>Actinomadura sp. nov. CYP1-5 isolated from mountain soil.</title>
        <authorList>
            <person name="Songsumanus A."/>
            <person name="Kuncharoen N."/>
            <person name="Kudo T."/>
            <person name="Yuki M."/>
            <person name="Igarashi Y."/>
            <person name="Tanasupawat S."/>
        </authorList>
    </citation>
    <scope>NUCLEOTIDE SEQUENCE [LARGE SCALE GENOMIC DNA]</scope>
    <source>
        <strain evidence="2 3">GKU157</strain>
    </source>
</reference>
<keyword evidence="3" id="KW-1185">Reference proteome</keyword>
<dbReference type="AlphaFoldDB" id="A0A5D0TSN6"/>
<gene>
    <name evidence="2" type="ORF">FXF65_38270</name>
</gene>
<dbReference type="OrthoDB" id="10002213at2"/>
<comment type="caution">
    <text evidence="2">The sequence shown here is derived from an EMBL/GenBank/DDBJ whole genome shotgun (WGS) entry which is preliminary data.</text>
</comment>
<accession>A0A5D0TSN6</accession>
<protein>
    <submittedName>
        <fullName evidence="2">Uncharacterized protein</fullName>
    </submittedName>
</protein>